<dbReference type="InterPro" id="IPR027417">
    <property type="entry name" value="P-loop_NTPase"/>
</dbReference>
<comment type="caution">
    <text evidence="2">The sequence shown here is derived from an EMBL/GenBank/DDBJ whole genome shotgun (WGS) entry which is preliminary data.</text>
</comment>
<dbReference type="Proteomes" id="UP000757435">
    <property type="component" value="Unassembled WGS sequence"/>
</dbReference>
<evidence type="ECO:0000259" key="1">
    <source>
        <dbReference type="Pfam" id="PF00931"/>
    </source>
</evidence>
<dbReference type="PANTHER" id="PTHR36766">
    <property type="entry name" value="PLANT BROAD-SPECTRUM MILDEW RESISTANCE PROTEIN RPW8"/>
    <property type="match status" value="1"/>
</dbReference>
<reference evidence="2" key="1">
    <citation type="submission" date="2021-05" db="EMBL/GenBank/DDBJ databases">
        <authorList>
            <person name="Pietrasiak N."/>
            <person name="Ward R."/>
            <person name="Stajich J.E."/>
            <person name="Kurbessoian T."/>
        </authorList>
    </citation>
    <scope>NUCLEOTIDE SEQUENCE</scope>
    <source>
        <strain evidence="2">UHER 2000/2452</strain>
    </source>
</reference>
<evidence type="ECO:0000313" key="3">
    <source>
        <dbReference type="Proteomes" id="UP000757435"/>
    </source>
</evidence>
<gene>
    <name evidence="2" type="ORF">KME15_22060</name>
</gene>
<dbReference type="Pfam" id="PF00931">
    <property type="entry name" value="NB-ARC"/>
    <property type="match status" value="1"/>
</dbReference>
<dbReference type="GO" id="GO:0043531">
    <property type="term" value="F:ADP binding"/>
    <property type="evidence" value="ECO:0007669"/>
    <property type="project" value="InterPro"/>
</dbReference>
<name>A0A951QHL8_9CYAN</name>
<accession>A0A951QHL8</accession>
<sequence>MALPKTRRYRGFVLTAVGLQKLQQQIQHLETQIKVRQSPRSIAERVQLADPDGIHPITVRKILSGREGVDKRSIDRIFRVMQIPLEELDYAHAELCRSNSEKVSGRLETKRQNCPECEDSVEKTCFYGRTEELAALTQSDRQVRLLLGMGGMGKTAIADQFVRKTRAEFEFVVWRSLRHAPTLSAILRDMLQDLLGNVNKLPITVRELTGLLIETLQQYRCLLVLDHANAVLTSRLPPEGNQDQQESNEAYEEFLQIMAAVPHRSCLLLTSREHPKVLGVLTETQAQVLQLTGLSTTEIQQIFQEQGDFAGSLEAWRSLIDYYGGNPLMLRQVATRIQTYFDGNISDYLKDLGTHNLVFGGLRDLLSSQLSRLSALERSLISHLALQPDWISVQQLRQTAPSSIGQPYLLELLDSLIHRSLLDHQGACFKLQPVVAAYVNGLLEYQADYVSESQTPKAIEFKAKREVA</sequence>
<evidence type="ECO:0000313" key="2">
    <source>
        <dbReference type="EMBL" id="MBW4661368.1"/>
    </source>
</evidence>
<dbReference type="SUPFAM" id="SSF52540">
    <property type="entry name" value="P-loop containing nucleoside triphosphate hydrolases"/>
    <property type="match status" value="1"/>
</dbReference>
<dbReference type="InterPro" id="IPR002182">
    <property type="entry name" value="NB-ARC"/>
</dbReference>
<dbReference type="PRINTS" id="PR00364">
    <property type="entry name" value="DISEASERSIST"/>
</dbReference>
<organism evidence="2 3">
    <name type="scientific">Drouetiella hepatica Uher 2000/2452</name>
    <dbReference type="NCBI Taxonomy" id="904376"/>
    <lineage>
        <taxon>Bacteria</taxon>
        <taxon>Bacillati</taxon>
        <taxon>Cyanobacteriota</taxon>
        <taxon>Cyanophyceae</taxon>
        <taxon>Oculatellales</taxon>
        <taxon>Oculatellaceae</taxon>
        <taxon>Drouetiella</taxon>
    </lineage>
</organism>
<dbReference type="AlphaFoldDB" id="A0A951QHL8"/>
<dbReference type="Gene3D" id="3.40.50.300">
    <property type="entry name" value="P-loop containing nucleotide triphosphate hydrolases"/>
    <property type="match status" value="1"/>
</dbReference>
<reference evidence="2" key="2">
    <citation type="journal article" date="2022" name="Microbiol. Resour. Announc.">
        <title>Metagenome Sequencing to Explore Phylogenomics of Terrestrial Cyanobacteria.</title>
        <authorList>
            <person name="Ward R.D."/>
            <person name="Stajich J.E."/>
            <person name="Johansen J.R."/>
            <person name="Huntemann M."/>
            <person name="Clum A."/>
            <person name="Foster B."/>
            <person name="Foster B."/>
            <person name="Roux S."/>
            <person name="Palaniappan K."/>
            <person name="Varghese N."/>
            <person name="Mukherjee S."/>
            <person name="Reddy T.B.K."/>
            <person name="Daum C."/>
            <person name="Copeland A."/>
            <person name="Chen I.A."/>
            <person name="Ivanova N.N."/>
            <person name="Kyrpides N.C."/>
            <person name="Shapiro N."/>
            <person name="Eloe-Fadrosh E.A."/>
            <person name="Pietrasiak N."/>
        </authorList>
    </citation>
    <scope>NUCLEOTIDE SEQUENCE</scope>
    <source>
        <strain evidence="2">UHER 2000/2452</strain>
    </source>
</reference>
<proteinExistence type="predicted"/>
<feature type="domain" description="NB-ARC" evidence="1">
    <location>
        <begin position="136"/>
        <end position="226"/>
    </location>
</feature>
<dbReference type="EMBL" id="JAHHHD010000035">
    <property type="protein sequence ID" value="MBW4661368.1"/>
    <property type="molecule type" value="Genomic_DNA"/>
</dbReference>
<protein>
    <submittedName>
        <fullName evidence="2">NACHT domain-containing protein</fullName>
    </submittedName>
</protein>
<dbReference type="PANTHER" id="PTHR36766:SF30">
    <property type="entry name" value="TIR-NBS TYPE DISEASE RESISTANCE PROTEIN-RELATED"/>
    <property type="match status" value="1"/>
</dbReference>